<evidence type="ECO:0000313" key="4">
    <source>
        <dbReference type="EMBL" id="MBB3678054.1"/>
    </source>
</evidence>
<organism evidence="5 6">
    <name type="scientific">Modestobacter versicolor</name>
    <dbReference type="NCBI Taxonomy" id="429133"/>
    <lineage>
        <taxon>Bacteria</taxon>
        <taxon>Bacillati</taxon>
        <taxon>Actinomycetota</taxon>
        <taxon>Actinomycetes</taxon>
        <taxon>Geodermatophilales</taxon>
        <taxon>Geodermatophilaceae</taxon>
        <taxon>Modestobacter</taxon>
    </lineage>
</organism>
<reference evidence="4 7" key="2">
    <citation type="submission" date="2020-08" db="EMBL/GenBank/DDBJ databases">
        <title>Sequencing the genomes of 1000 actinobacteria strains.</title>
        <authorList>
            <person name="Klenk H.-P."/>
        </authorList>
    </citation>
    <scope>NUCLEOTIDE SEQUENCE [LARGE SCALE GENOMIC DNA]</scope>
    <source>
        <strain evidence="4 7">DSM 16678</strain>
    </source>
</reference>
<name>A0A323VEK8_9ACTN</name>
<dbReference type="GO" id="GO:0005576">
    <property type="term" value="C:extracellular region"/>
    <property type="evidence" value="ECO:0007669"/>
    <property type="project" value="TreeGrafter"/>
</dbReference>
<dbReference type="PROSITE" id="PS51257">
    <property type="entry name" value="PROKAR_LIPOPROTEIN"/>
    <property type="match status" value="1"/>
</dbReference>
<dbReference type="InterPro" id="IPR024516">
    <property type="entry name" value="Mce_C"/>
</dbReference>
<dbReference type="EMBL" id="JACIBU010000001">
    <property type="protein sequence ID" value="MBB3678054.1"/>
    <property type="molecule type" value="Genomic_DNA"/>
</dbReference>
<keyword evidence="6" id="KW-1185">Reference proteome</keyword>
<dbReference type="Proteomes" id="UP000247602">
    <property type="component" value="Unassembled WGS sequence"/>
</dbReference>
<dbReference type="RefSeq" id="WP_110550670.1">
    <property type="nucleotide sequence ID" value="NZ_JACIBU010000001.1"/>
</dbReference>
<proteinExistence type="predicted"/>
<dbReference type="PANTHER" id="PTHR33371">
    <property type="entry name" value="INTERMEMBRANE PHOSPHOLIPID TRANSPORT SYSTEM BINDING PROTEIN MLAD-RELATED"/>
    <property type="match status" value="1"/>
</dbReference>
<protein>
    <submittedName>
        <fullName evidence="5">Mammalian cell entry protein</fullName>
    </submittedName>
    <submittedName>
        <fullName evidence="4">Phospholipid/cholesterol/gamma-HCH transport system substrate-binding protein</fullName>
    </submittedName>
</protein>
<dbReference type="PANTHER" id="PTHR33371:SF15">
    <property type="entry name" value="LIPOPROTEIN LPRN"/>
    <property type="match status" value="1"/>
</dbReference>
<dbReference type="Proteomes" id="UP000580718">
    <property type="component" value="Unassembled WGS sequence"/>
</dbReference>
<feature type="region of interest" description="Disordered" evidence="1">
    <location>
        <begin position="365"/>
        <end position="421"/>
    </location>
</feature>
<feature type="compositionally biased region" description="Gly residues" evidence="1">
    <location>
        <begin position="370"/>
        <end position="383"/>
    </location>
</feature>
<evidence type="ECO:0000259" key="3">
    <source>
        <dbReference type="Pfam" id="PF11887"/>
    </source>
</evidence>
<evidence type="ECO:0000313" key="5">
    <source>
        <dbReference type="EMBL" id="PZA23059.1"/>
    </source>
</evidence>
<reference evidence="5 6" key="1">
    <citation type="submission" date="2018-06" db="EMBL/GenBank/DDBJ databases">
        <title>Draft genome sequence of Modestobacter versicolor CP153-2.</title>
        <authorList>
            <person name="Gundlapally S.R."/>
        </authorList>
    </citation>
    <scope>NUCLEOTIDE SEQUENCE [LARGE SCALE GENOMIC DNA]</scope>
    <source>
        <strain evidence="5 6">CP153-2</strain>
    </source>
</reference>
<dbReference type="NCBIfam" id="TIGR00996">
    <property type="entry name" value="Mtu_fam_mce"/>
    <property type="match status" value="1"/>
</dbReference>
<sequence length="421" mass="43178">MSRTRRAGALVAAVLLLTGCGFRGAYSFDLPGGADVGADPYRVQIEFADVLDLVPQSGVRVADVPVGRVEEITLADDWTAVVTVEVAGDVDLPANAVAMIGQSSLLGEKYVELAAPGTEPPTGELADGGRIPLDRTNRNVEVEELLGALSLVLNGGGLAQLQTISSELGQALEGREDAVRDTLTQLDTFIGGLDQQKTEINRALDSVDALATTLAAGTGTLTTALDTIGPGLDVVEQQRDLLVGMLESLARLGDVGTRVINQAGANTVEDLRLLQPVLSQLAAAGPDLTEALDLLLTYPFPASSLSTLHTRQDLRTGGYALFTNMTATLDLDLSELLCRYVIDPLTGALRVVDLADPAARACTAASAATQGGGGPPATGGSGTGTAPTFSLPTLPDLTGVVPDLTGPTGGLPGLPRIGGTP</sequence>
<dbReference type="InterPro" id="IPR005693">
    <property type="entry name" value="Mce"/>
</dbReference>
<evidence type="ECO:0000313" key="7">
    <source>
        <dbReference type="Proteomes" id="UP000580718"/>
    </source>
</evidence>
<feature type="domain" description="Mce/MlaD" evidence="2">
    <location>
        <begin position="40"/>
        <end position="114"/>
    </location>
</feature>
<evidence type="ECO:0000313" key="6">
    <source>
        <dbReference type="Proteomes" id="UP000247602"/>
    </source>
</evidence>
<evidence type="ECO:0000259" key="2">
    <source>
        <dbReference type="Pfam" id="PF02470"/>
    </source>
</evidence>
<dbReference type="Pfam" id="PF11887">
    <property type="entry name" value="Mce4_CUP1"/>
    <property type="match status" value="1"/>
</dbReference>
<feature type="domain" description="Mammalian cell entry C-terminal" evidence="3">
    <location>
        <begin position="124"/>
        <end position="293"/>
    </location>
</feature>
<dbReference type="EMBL" id="QKNV01000013">
    <property type="protein sequence ID" value="PZA23059.1"/>
    <property type="molecule type" value="Genomic_DNA"/>
</dbReference>
<gene>
    <name evidence="5" type="ORF">DMO24_01995</name>
    <name evidence="4" type="ORF">FHX36_003789</name>
</gene>
<dbReference type="InterPro" id="IPR052336">
    <property type="entry name" value="MlaD_Phospholipid_Transporter"/>
</dbReference>
<dbReference type="Pfam" id="PF02470">
    <property type="entry name" value="MlaD"/>
    <property type="match status" value="1"/>
</dbReference>
<comment type="caution">
    <text evidence="5">The sequence shown here is derived from an EMBL/GenBank/DDBJ whole genome shotgun (WGS) entry which is preliminary data.</text>
</comment>
<evidence type="ECO:0000256" key="1">
    <source>
        <dbReference type="SAM" id="MobiDB-lite"/>
    </source>
</evidence>
<dbReference type="OrthoDB" id="9774928at2"/>
<accession>A0A323VEK8</accession>
<dbReference type="InterPro" id="IPR003399">
    <property type="entry name" value="Mce/MlaD"/>
</dbReference>
<dbReference type="AlphaFoldDB" id="A0A323VEK8"/>